<proteinExistence type="predicted"/>
<gene>
    <name evidence="1" type="ORF">HNP84_009401</name>
</gene>
<keyword evidence="2" id="KW-1185">Reference proteome</keyword>
<evidence type="ECO:0000313" key="1">
    <source>
        <dbReference type="EMBL" id="MBB5139637.1"/>
    </source>
</evidence>
<organism evidence="1 2">
    <name type="scientific">Thermocatellispora tengchongensis</name>
    <dbReference type="NCBI Taxonomy" id="1073253"/>
    <lineage>
        <taxon>Bacteria</taxon>
        <taxon>Bacillati</taxon>
        <taxon>Actinomycetota</taxon>
        <taxon>Actinomycetes</taxon>
        <taxon>Streptosporangiales</taxon>
        <taxon>Streptosporangiaceae</taxon>
        <taxon>Thermocatellispora</taxon>
    </lineage>
</organism>
<dbReference type="InterPro" id="IPR036188">
    <property type="entry name" value="FAD/NAD-bd_sf"/>
</dbReference>
<reference evidence="1 2" key="1">
    <citation type="submission" date="2020-08" db="EMBL/GenBank/DDBJ databases">
        <title>Genomic Encyclopedia of Type Strains, Phase IV (KMG-IV): sequencing the most valuable type-strain genomes for metagenomic binning, comparative biology and taxonomic classification.</title>
        <authorList>
            <person name="Goeker M."/>
        </authorList>
    </citation>
    <scope>NUCLEOTIDE SEQUENCE [LARGE SCALE GENOMIC DNA]</scope>
    <source>
        <strain evidence="1 2">DSM 45615</strain>
    </source>
</reference>
<dbReference type="Gene3D" id="3.50.50.60">
    <property type="entry name" value="FAD/NAD(P)-binding domain"/>
    <property type="match status" value="1"/>
</dbReference>
<protein>
    <recommendedName>
        <fullName evidence="3">FAD/NAD(P)-binding domain-containing protein</fullName>
    </recommendedName>
</protein>
<evidence type="ECO:0000313" key="2">
    <source>
        <dbReference type="Proteomes" id="UP000578449"/>
    </source>
</evidence>
<comment type="caution">
    <text evidence="1">The sequence shown here is derived from an EMBL/GenBank/DDBJ whole genome shotgun (WGS) entry which is preliminary data.</text>
</comment>
<sequence length="80" mass="7771">MSVRSSAYATDILPADTVHVVLDGTAPHTDVPGVWVAGNATGLTAQVGACAVAGSRVNALPATADTDTALAAVEGGPVTV</sequence>
<accession>A0A840PRB2</accession>
<dbReference type="AlphaFoldDB" id="A0A840PRB2"/>
<name>A0A840PRB2_9ACTN</name>
<dbReference type="RefSeq" id="WP_221337620.1">
    <property type="nucleotide sequence ID" value="NZ_BAABIX010000067.1"/>
</dbReference>
<dbReference type="EMBL" id="JACHGN010000031">
    <property type="protein sequence ID" value="MBB5139637.1"/>
    <property type="molecule type" value="Genomic_DNA"/>
</dbReference>
<dbReference type="Proteomes" id="UP000578449">
    <property type="component" value="Unassembled WGS sequence"/>
</dbReference>
<evidence type="ECO:0008006" key="3">
    <source>
        <dbReference type="Google" id="ProtNLM"/>
    </source>
</evidence>